<dbReference type="PANTHER" id="PTHR35006:SF2">
    <property type="entry name" value="GLYOXALASE FAMILY PROTEIN (AFU_ORTHOLOGUE AFUA_5G14830)"/>
    <property type="match status" value="1"/>
</dbReference>
<protein>
    <recommendedName>
        <fullName evidence="1">VOC domain-containing protein</fullName>
    </recommendedName>
</protein>
<sequence>MIEHVMVPASNYQKSKKFYTALLKPLGYKQTMESGQAAGFKEGGHTSFWIAKKKKVLPTHVAFGAKSKKAVQEFYKAGLKAGGKDNGGPGFRLNYGPTYYAAFVYDPDGSNMEACYFGERAPEAKKKK</sequence>
<evidence type="ECO:0000313" key="3">
    <source>
        <dbReference type="Proteomes" id="UP000176185"/>
    </source>
</evidence>
<reference evidence="2 3" key="1">
    <citation type="journal article" date="2016" name="Nat. Commun.">
        <title>Thousands of microbial genomes shed light on interconnected biogeochemical processes in an aquifer system.</title>
        <authorList>
            <person name="Anantharaman K."/>
            <person name="Brown C.T."/>
            <person name="Hug L.A."/>
            <person name="Sharon I."/>
            <person name="Castelle C.J."/>
            <person name="Probst A.J."/>
            <person name="Thomas B.C."/>
            <person name="Singh A."/>
            <person name="Wilkins M.J."/>
            <person name="Karaoz U."/>
            <person name="Brodie E.L."/>
            <person name="Williams K.H."/>
            <person name="Hubbard S.S."/>
            <person name="Banfield J.F."/>
        </authorList>
    </citation>
    <scope>NUCLEOTIDE SEQUENCE [LARGE SCALE GENOMIC DNA]</scope>
</reference>
<dbReference type="PANTHER" id="PTHR35006">
    <property type="entry name" value="GLYOXALASE FAMILY PROTEIN (AFU_ORTHOLOGUE AFUA_5G14830)"/>
    <property type="match status" value="1"/>
</dbReference>
<evidence type="ECO:0000313" key="2">
    <source>
        <dbReference type="EMBL" id="OGC80637.1"/>
    </source>
</evidence>
<dbReference type="Pfam" id="PF00903">
    <property type="entry name" value="Glyoxalase"/>
    <property type="match status" value="1"/>
</dbReference>
<evidence type="ECO:0000259" key="1">
    <source>
        <dbReference type="PROSITE" id="PS51819"/>
    </source>
</evidence>
<dbReference type="InterPro" id="IPR004360">
    <property type="entry name" value="Glyas_Fos-R_dOase_dom"/>
</dbReference>
<name>A0A1F4XG14_9BACT</name>
<proteinExistence type="predicted"/>
<organism evidence="2 3">
    <name type="scientific">Candidatus Adlerbacteria bacterium RIFCSPLOWO2_01_FULL_51_16</name>
    <dbReference type="NCBI Taxonomy" id="1797243"/>
    <lineage>
        <taxon>Bacteria</taxon>
        <taxon>Candidatus Adleribacteriota</taxon>
    </lineage>
</organism>
<dbReference type="AlphaFoldDB" id="A0A1F4XG14"/>
<feature type="domain" description="VOC" evidence="1">
    <location>
        <begin position="1"/>
        <end position="117"/>
    </location>
</feature>
<dbReference type="InterPro" id="IPR037523">
    <property type="entry name" value="VOC_core"/>
</dbReference>
<accession>A0A1F4XG14</accession>
<gene>
    <name evidence="2" type="ORF">A2943_03210</name>
</gene>
<dbReference type="InterPro" id="IPR029068">
    <property type="entry name" value="Glyas_Bleomycin-R_OHBP_Dase"/>
</dbReference>
<comment type="caution">
    <text evidence="2">The sequence shown here is derived from an EMBL/GenBank/DDBJ whole genome shotgun (WGS) entry which is preliminary data.</text>
</comment>
<dbReference type="Gene3D" id="3.10.180.10">
    <property type="entry name" value="2,3-Dihydroxybiphenyl 1,2-Dioxygenase, domain 1"/>
    <property type="match status" value="1"/>
</dbReference>
<dbReference type="EMBL" id="MEWX01000015">
    <property type="protein sequence ID" value="OGC80637.1"/>
    <property type="molecule type" value="Genomic_DNA"/>
</dbReference>
<dbReference type="SUPFAM" id="SSF54593">
    <property type="entry name" value="Glyoxalase/Bleomycin resistance protein/Dihydroxybiphenyl dioxygenase"/>
    <property type="match status" value="1"/>
</dbReference>
<dbReference type="CDD" id="cd07262">
    <property type="entry name" value="VOC_like"/>
    <property type="match status" value="1"/>
</dbReference>
<dbReference type="Proteomes" id="UP000176185">
    <property type="component" value="Unassembled WGS sequence"/>
</dbReference>
<dbReference type="STRING" id="1797243.A2943_03210"/>
<dbReference type="PROSITE" id="PS51819">
    <property type="entry name" value="VOC"/>
    <property type="match status" value="1"/>
</dbReference>